<evidence type="ECO:0000256" key="17">
    <source>
        <dbReference type="PROSITE-ProRule" id="PRU00169"/>
    </source>
</evidence>
<keyword evidence="4" id="KW-1003">Cell membrane</keyword>
<evidence type="ECO:0000256" key="3">
    <source>
        <dbReference type="ARBA" id="ARBA00012438"/>
    </source>
</evidence>
<feature type="modified residue" description="4-aspartylphosphate" evidence="17">
    <location>
        <position position="928"/>
    </location>
</feature>
<dbReference type="HOGENOM" id="CLU_000445_114_21_7"/>
<dbReference type="PROSITE" id="PS50885">
    <property type="entry name" value="HAMP"/>
    <property type="match status" value="1"/>
</dbReference>
<dbReference type="Pfam" id="PF00512">
    <property type="entry name" value="HisKA"/>
    <property type="match status" value="1"/>
</dbReference>
<feature type="domain" description="Histidine kinase" evidence="19">
    <location>
        <begin position="627"/>
        <end position="851"/>
    </location>
</feature>
<evidence type="ECO:0000259" key="21">
    <source>
        <dbReference type="PROSITE" id="PS50112"/>
    </source>
</evidence>
<dbReference type="InterPro" id="IPR036097">
    <property type="entry name" value="HisK_dim/P_sf"/>
</dbReference>
<keyword evidence="12" id="KW-0902">Two-component regulatory system</keyword>
<evidence type="ECO:0000256" key="13">
    <source>
        <dbReference type="ARBA" id="ARBA00023136"/>
    </source>
</evidence>
<evidence type="ECO:0000256" key="11">
    <source>
        <dbReference type="ARBA" id="ARBA00022989"/>
    </source>
</evidence>
<dbReference type="FunFam" id="1.10.287.130:FF:000002">
    <property type="entry name" value="Two-component osmosensing histidine kinase"/>
    <property type="match status" value="1"/>
</dbReference>
<dbReference type="EMBL" id="JH600068">
    <property type="protein sequence ID" value="EIG53051.1"/>
    <property type="molecule type" value="Genomic_DNA"/>
</dbReference>
<evidence type="ECO:0000256" key="2">
    <source>
        <dbReference type="ARBA" id="ARBA00004651"/>
    </source>
</evidence>
<dbReference type="InterPro" id="IPR011006">
    <property type="entry name" value="CheY-like_superfamily"/>
</dbReference>
<dbReference type="Pfam" id="PF00989">
    <property type="entry name" value="PAS"/>
    <property type="match status" value="1"/>
</dbReference>
<dbReference type="Pfam" id="PF08448">
    <property type="entry name" value="PAS_4"/>
    <property type="match status" value="1"/>
</dbReference>
<dbReference type="SUPFAM" id="SSF103190">
    <property type="entry name" value="Sensory domain-like"/>
    <property type="match status" value="1"/>
</dbReference>
<evidence type="ECO:0000313" key="25">
    <source>
        <dbReference type="EMBL" id="EIG53051.1"/>
    </source>
</evidence>
<dbReference type="InterPro" id="IPR013767">
    <property type="entry name" value="PAS_fold"/>
</dbReference>
<dbReference type="SUPFAM" id="SSF52172">
    <property type="entry name" value="CheY-like"/>
    <property type="match status" value="1"/>
</dbReference>
<dbReference type="InterPro" id="IPR035965">
    <property type="entry name" value="PAS-like_dom_sf"/>
</dbReference>
<dbReference type="NCBIfam" id="TIGR00229">
    <property type="entry name" value="sensory_box"/>
    <property type="match status" value="2"/>
</dbReference>
<comment type="subcellular location">
    <subcellularLocation>
        <location evidence="2">Cell membrane</location>
        <topology evidence="2">Multi-pass membrane protein</topology>
    </subcellularLocation>
</comment>
<keyword evidence="7" id="KW-0812">Transmembrane</keyword>
<dbReference type="SMART" id="SM00304">
    <property type="entry name" value="HAMP"/>
    <property type="match status" value="1"/>
</dbReference>
<dbReference type="InterPro" id="IPR029151">
    <property type="entry name" value="Sensor-like_sf"/>
</dbReference>
<dbReference type="SUPFAM" id="SSF47226">
    <property type="entry name" value="Histidine-containing phosphotransfer domain, HPT domain"/>
    <property type="match status" value="1"/>
</dbReference>
<feature type="domain" description="HAMP" evidence="23">
    <location>
        <begin position="306"/>
        <end position="359"/>
    </location>
</feature>
<dbReference type="SMART" id="SM00448">
    <property type="entry name" value="REC"/>
    <property type="match status" value="1"/>
</dbReference>
<sequence>MTWLRLQSLRTRLFCLVLLTLVPAIVLHVVSALEKQEMARQVAEKNLESVAELTAANVQSILAGAGEALHGLAQLPEIVSMSPEAEQALLRSGNVFSNFAAITLLRLDGSIVASTAPGGRDVNYADRPWVRRALTTGSLAVGGYRIGRRNGEPGIAMARPVTDAHHRTVGVLTLSLRLTSFTGIFAKSRLPQGSEACLFDDQGIVLAAWPAGSLTIGQPLAGAADRLGRDDAAPDAAWTGPGPDGSPFYFVLADATADAANRFHIRVGLPASTVLGPLEAILGRDMAGLGLALAMALLAAHLFVRAFFLGPIQRLAQMAAAMAGGDLDRRSGLAGGQGELADLGRALDAMADRLGERVRFTQDIIDAIPARIVFKGLDGRYLGCNRAYAHDIHPQAEILGKTCRETEPPAQAERIEISDAELLRNPEQTTEMEIESAFRDGSLHDLVVLKSVFKDASGRPAGIVNVALDITDRKRSEKALLASETKYRALLASIRDGFVVVDASGRIMESNPAFREMVGYSRDELSRLTYKDLTPESWHETEEKILRTAVDTCGFSEVFEKEYRRRDGSVVPVALRLHRYPSRAGENYRYFAIVRDITDVKAIEADLRQAKETAETANRAKSDFLAKMSHDIRTPLHAVIGMTELTLGTLLSAQQRDALETVRESAASLLALINDILDISRIEARKLDVAREDFDLRRTLAATVRAMRPEAAQKELFLGLTIAPAVPRFVTGDEVRVRQILTNLIGNALKFTDQGGVTVSVAPMAEPDAPSSPLFLEFTVADTGVGIPSDKLASIFEMFTQANASVGKHYGGTGLGLAICRELARLMGGGIRTESTPGRGSTFRVVLPLPQGQPLPPAEPVRQASPSGSAPPVGQTALRILLAEDNPVNIKVATSYLSRRGHGHTLAENGQVALARLAERPFDVVLMDLEMPELDGLETTRRLRAGLAGPANRDIPVIAMTAHALNGARERCLSAGMTDYLPKPLNFQLLDAMLQRIAAGLPPAAPQAAAPAQPVLALDTERALLRLGGDAELLRELQSDFLRQYPRQLRLITLCSANENWDEAALAAHSLKNIAGAVGAESSRRLAGRLEAHLRQADADAAEEVFASLKDALLLAGETIRTRPAPSGTAPGPDKTG</sequence>
<keyword evidence="8" id="KW-0547">Nucleotide-binding</keyword>
<dbReference type="FunFam" id="3.30.565.10:FF:000010">
    <property type="entry name" value="Sensor histidine kinase RcsC"/>
    <property type="match status" value="1"/>
</dbReference>
<feature type="domain" description="HPt" evidence="24">
    <location>
        <begin position="1030"/>
        <end position="1123"/>
    </location>
</feature>
<dbReference type="PROSITE" id="PS50113">
    <property type="entry name" value="PAC"/>
    <property type="match status" value="2"/>
</dbReference>
<keyword evidence="9" id="KW-0418">Kinase</keyword>
<accession>I2PZU5</accession>
<keyword evidence="6" id="KW-0808">Transferase</keyword>
<evidence type="ECO:0000259" key="24">
    <source>
        <dbReference type="PROSITE" id="PS50894"/>
    </source>
</evidence>
<dbReference type="InterPro" id="IPR003660">
    <property type="entry name" value="HAMP_dom"/>
</dbReference>
<evidence type="ECO:0000256" key="5">
    <source>
        <dbReference type="ARBA" id="ARBA00022553"/>
    </source>
</evidence>
<dbReference type="eggNOG" id="COG4251">
    <property type="taxonomic scope" value="Bacteria"/>
</dbReference>
<dbReference type="InterPro" id="IPR004358">
    <property type="entry name" value="Sig_transdc_His_kin-like_C"/>
</dbReference>
<feature type="modified residue" description="Phosphohistidine" evidence="16">
    <location>
        <position position="1069"/>
    </location>
</feature>
<evidence type="ECO:0000256" key="16">
    <source>
        <dbReference type="PROSITE-ProRule" id="PRU00110"/>
    </source>
</evidence>
<dbReference type="Gene3D" id="1.20.120.160">
    <property type="entry name" value="HPT domain"/>
    <property type="match status" value="1"/>
</dbReference>
<dbReference type="SMART" id="SM00388">
    <property type="entry name" value="HisKA"/>
    <property type="match status" value="1"/>
</dbReference>
<dbReference type="InterPro" id="IPR001610">
    <property type="entry name" value="PAC"/>
</dbReference>
<dbReference type="InterPro" id="IPR036641">
    <property type="entry name" value="HPT_dom_sf"/>
</dbReference>
<keyword evidence="13" id="KW-0472">Membrane</keyword>
<dbReference type="InterPro" id="IPR008207">
    <property type="entry name" value="Sig_transdc_His_kin_Hpt_dom"/>
</dbReference>
<dbReference type="Gene3D" id="3.30.450.20">
    <property type="entry name" value="PAS domain"/>
    <property type="match status" value="3"/>
</dbReference>
<dbReference type="InterPro" id="IPR013656">
    <property type="entry name" value="PAS_4"/>
</dbReference>
<keyword evidence="11" id="KW-1133">Transmembrane helix</keyword>
<gene>
    <name evidence="25" type="ORF">DesU5LDRAFT_1358</name>
</gene>
<feature type="region of interest" description="Disordered" evidence="18">
    <location>
        <begin position="849"/>
        <end position="870"/>
    </location>
</feature>
<dbReference type="CDD" id="cd16922">
    <property type="entry name" value="HATPase_EvgS-ArcB-TorS-like"/>
    <property type="match status" value="1"/>
</dbReference>
<evidence type="ECO:0000256" key="9">
    <source>
        <dbReference type="ARBA" id="ARBA00022777"/>
    </source>
</evidence>
<evidence type="ECO:0000256" key="7">
    <source>
        <dbReference type="ARBA" id="ARBA00022692"/>
    </source>
</evidence>
<reference evidence="25" key="1">
    <citation type="submission" date="2011-11" db="EMBL/GenBank/DDBJ databases">
        <title>Improved High-Quality Draft sequence of Desulfovibrio sp. U5L.</title>
        <authorList>
            <consortium name="US DOE Joint Genome Institute"/>
            <person name="Lucas S."/>
            <person name="Han J."/>
            <person name="Lapidus A."/>
            <person name="Cheng J.-F."/>
            <person name="Goodwin L."/>
            <person name="Pitluck S."/>
            <person name="Peters L."/>
            <person name="Ovchinnikova G."/>
            <person name="Held B."/>
            <person name="Detter J.C."/>
            <person name="Han C."/>
            <person name="Tapia R."/>
            <person name="Land M."/>
            <person name="Hauser L."/>
            <person name="Kyrpides N."/>
            <person name="Ivanova N."/>
            <person name="Pagani I."/>
            <person name="Gabster J."/>
            <person name="Walker C."/>
            <person name="Stolyar S."/>
            <person name="Stahl D."/>
            <person name="Arkin A."/>
            <person name="Dehal P."/>
            <person name="Hazen T."/>
            <person name="Woyke T."/>
        </authorList>
    </citation>
    <scope>NUCLEOTIDE SEQUENCE [LARGE SCALE GENOMIC DNA]</scope>
    <source>
        <strain evidence="25">U5L</strain>
    </source>
</reference>
<dbReference type="InterPro" id="IPR003594">
    <property type="entry name" value="HATPase_dom"/>
</dbReference>
<dbReference type="InterPro" id="IPR003661">
    <property type="entry name" value="HisK_dim/P_dom"/>
</dbReference>
<dbReference type="CDD" id="cd00130">
    <property type="entry name" value="PAS"/>
    <property type="match status" value="1"/>
</dbReference>
<dbReference type="AlphaFoldDB" id="I2PZU5"/>
<evidence type="ECO:0000256" key="10">
    <source>
        <dbReference type="ARBA" id="ARBA00022840"/>
    </source>
</evidence>
<evidence type="ECO:0000259" key="20">
    <source>
        <dbReference type="PROSITE" id="PS50110"/>
    </source>
</evidence>
<dbReference type="SMART" id="SM00086">
    <property type="entry name" value="PAC"/>
    <property type="match status" value="2"/>
</dbReference>
<dbReference type="Pfam" id="PF00672">
    <property type="entry name" value="HAMP"/>
    <property type="match status" value="1"/>
</dbReference>
<dbReference type="Pfam" id="PF02743">
    <property type="entry name" value="dCache_1"/>
    <property type="match status" value="1"/>
</dbReference>
<protein>
    <recommendedName>
        <fullName evidence="15">Sensory/regulatory protein RpfC</fullName>
        <ecNumber evidence="3">2.7.13.3</ecNumber>
    </recommendedName>
</protein>
<dbReference type="InterPro" id="IPR033479">
    <property type="entry name" value="dCache_1"/>
</dbReference>
<dbReference type="GO" id="GO:0000155">
    <property type="term" value="F:phosphorelay sensor kinase activity"/>
    <property type="evidence" value="ECO:0007669"/>
    <property type="project" value="InterPro"/>
</dbReference>
<dbReference type="STRING" id="596152.DesU5LDRAFT_1358"/>
<evidence type="ECO:0000256" key="12">
    <source>
        <dbReference type="ARBA" id="ARBA00023012"/>
    </source>
</evidence>
<evidence type="ECO:0000259" key="19">
    <source>
        <dbReference type="PROSITE" id="PS50109"/>
    </source>
</evidence>
<dbReference type="PRINTS" id="PR00344">
    <property type="entry name" value="BCTRLSENSOR"/>
</dbReference>
<dbReference type="CDD" id="cd00082">
    <property type="entry name" value="HisKA"/>
    <property type="match status" value="1"/>
</dbReference>
<dbReference type="InterPro" id="IPR000700">
    <property type="entry name" value="PAS-assoc_C"/>
</dbReference>
<comment type="catalytic activity">
    <reaction evidence="1">
        <text>ATP + protein L-histidine = ADP + protein N-phospho-L-histidine.</text>
        <dbReference type="EC" id="2.7.13.3"/>
    </reaction>
</comment>
<dbReference type="Pfam" id="PF00072">
    <property type="entry name" value="Response_reg"/>
    <property type="match status" value="1"/>
</dbReference>
<dbReference type="PANTHER" id="PTHR45339">
    <property type="entry name" value="HYBRID SIGNAL TRANSDUCTION HISTIDINE KINASE J"/>
    <property type="match status" value="1"/>
</dbReference>
<dbReference type="SUPFAM" id="SSF158472">
    <property type="entry name" value="HAMP domain-like"/>
    <property type="match status" value="1"/>
</dbReference>
<dbReference type="CDD" id="cd12914">
    <property type="entry name" value="PDC1_DGC_like"/>
    <property type="match status" value="1"/>
</dbReference>
<dbReference type="Gene3D" id="6.10.340.10">
    <property type="match status" value="1"/>
</dbReference>
<dbReference type="Gene3D" id="3.30.565.10">
    <property type="entry name" value="Histidine kinase-like ATPase, C-terminal domain"/>
    <property type="match status" value="1"/>
</dbReference>
<feature type="domain" description="PAC" evidence="22">
    <location>
        <begin position="428"/>
        <end position="482"/>
    </location>
</feature>
<evidence type="ECO:0000256" key="15">
    <source>
        <dbReference type="ARBA" id="ARBA00068150"/>
    </source>
</evidence>
<evidence type="ECO:0000256" key="6">
    <source>
        <dbReference type="ARBA" id="ARBA00022679"/>
    </source>
</evidence>
<dbReference type="GO" id="GO:0006355">
    <property type="term" value="P:regulation of DNA-templated transcription"/>
    <property type="evidence" value="ECO:0007669"/>
    <property type="project" value="InterPro"/>
</dbReference>
<dbReference type="InterPro" id="IPR001789">
    <property type="entry name" value="Sig_transdc_resp-reg_receiver"/>
</dbReference>
<name>I2PZU5_9BACT</name>
<comment type="subunit">
    <text evidence="14">At low DSF concentrations, interacts with RpfF.</text>
</comment>
<dbReference type="PROSITE" id="PS50109">
    <property type="entry name" value="HIS_KIN"/>
    <property type="match status" value="1"/>
</dbReference>
<evidence type="ECO:0000256" key="1">
    <source>
        <dbReference type="ARBA" id="ARBA00000085"/>
    </source>
</evidence>
<feature type="domain" description="Response regulatory" evidence="20">
    <location>
        <begin position="879"/>
        <end position="998"/>
    </location>
</feature>
<dbReference type="Gene3D" id="3.40.50.2300">
    <property type="match status" value="1"/>
</dbReference>
<feature type="domain" description="PAS" evidence="21">
    <location>
        <begin position="483"/>
        <end position="553"/>
    </location>
</feature>
<evidence type="ECO:0000256" key="8">
    <source>
        <dbReference type="ARBA" id="ARBA00022741"/>
    </source>
</evidence>
<dbReference type="PROSITE" id="PS50894">
    <property type="entry name" value="HPT"/>
    <property type="match status" value="1"/>
</dbReference>
<keyword evidence="5 17" id="KW-0597">Phosphoprotein</keyword>
<evidence type="ECO:0000256" key="18">
    <source>
        <dbReference type="SAM" id="MobiDB-lite"/>
    </source>
</evidence>
<dbReference type="Pfam" id="PF01627">
    <property type="entry name" value="Hpt"/>
    <property type="match status" value="1"/>
</dbReference>
<dbReference type="SUPFAM" id="SSF55874">
    <property type="entry name" value="ATPase domain of HSP90 chaperone/DNA topoisomerase II/histidine kinase"/>
    <property type="match status" value="1"/>
</dbReference>
<dbReference type="GO" id="GO:0005524">
    <property type="term" value="F:ATP binding"/>
    <property type="evidence" value="ECO:0007669"/>
    <property type="project" value="UniProtKB-KW"/>
</dbReference>
<dbReference type="Pfam" id="PF02518">
    <property type="entry name" value="HATPase_c"/>
    <property type="match status" value="1"/>
</dbReference>
<dbReference type="InterPro" id="IPR036890">
    <property type="entry name" value="HATPase_C_sf"/>
</dbReference>
<dbReference type="PROSITE" id="PS50112">
    <property type="entry name" value="PAS"/>
    <property type="match status" value="1"/>
</dbReference>
<evidence type="ECO:0000259" key="22">
    <source>
        <dbReference type="PROSITE" id="PS50113"/>
    </source>
</evidence>
<dbReference type="Gene3D" id="1.10.287.130">
    <property type="match status" value="1"/>
</dbReference>
<keyword evidence="10" id="KW-0067">ATP-binding</keyword>
<dbReference type="CDD" id="cd17546">
    <property type="entry name" value="REC_hyHK_CKI1_RcsC-like"/>
    <property type="match status" value="1"/>
</dbReference>
<dbReference type="GO" id="GO:0005886">
    <property type="term" value="C:plasma membrane"/>
    <property type="evidence" value="ECO:0007669"/>
    <property type="project" value="UniProtKB-SubCell"/>
</dbReference>
<dbReference type="InterPro" id="IPR000014">
    <property type="entry name" value="PAS"/>
</dbReference>
<dbReference type="SMART" id="SM00091">
    <property type="entry name" value="PAS"/>
    <property type="match status" value="2"/>
</dbReference>
<evidence type="ECO:0000256" key="4">
    <source>
        <dbReference type="ARBA" id="ARBA00022475"/>
    </source>
</evidence>
<organism evidence="25">
    <name type="scientific">Desulfovibrio sp. U5L</name>
    <dbReference type="NCBI Taxonomy" id="596152"/>
    <lineage>
        <taxon>Bacteria</taxon>
        <taxon>Pseudomonadati</taxon>
        <taxon>Thermodesulfobacteriota</taxon>
        <taxon>Desulfovibrionia</taxon>
        <taxon>Desulfovibrionales</taxon>
        <taxon>Desulfovibrionaceae</taxon>
        <taxon>Desulfovibrio</taxon>
    </lineage>
</organism>
<evidence type="ECO:0000259" key="23">
    <source>
        <dbReference type="PROSITE" id="PS50885"/>
    </source>
</evidence>
<dbReference type="InterPro" id="IPR005467">
    <property type="entry name" value="His_kinase_dom"/>
</dbReference>
<dbReference type="SUPFAM" id="SSF47384">
    <property type="entry name" value="Homodimeric domain of signal transducing histidine kinase"/>
    <property type="match status" value="1"/>
</dbReference>
<proteinExistence type="predicted"/>
<dbReference type="SUPFAM" id="SSF55785">
    <property type="entry name" value="PYP-like sensor domain (PAS domain)"/>
    <property type="match status" value="2"/>
</dbReference>
<dbReference type="PROSITE" id="PS50110">
    <property type="entry name" value="RESPONSE_REGULATORY"/>
    <property type="match status" value="1"/>
</dbReference>
<dbReference type="PANTHER" id="PTHR45339:SF1">
    <property type="entry name" value="HYBRID SIGNAL TRANSDUCTION HISTIDINE KINASE J"/>
    <property type="match status" value="1"/>
</dbReference>
<dbReference type="OrthoDB" id="5437181at2"/>
<evidence type="ECO:0000256" key="14">
    <source>
        <dbReference type="ARBA" id="ARBA00064003"/>
    </source>
</evidence>
<dbReference type="SMART" id="SM00387">
    <property type="entry name" value="HATPase_c"/>
    <property type="match status" value="1"/>
</dbReference>
<dbReference type="EC" id="2.7.13.3" evidence="3"/>
<feature type="domain" description="PAC" evidence="22">
    <location>
        <begin position="557"/>
        <end position="609"/>
    </location>
</feature>